<dbReference type="EMBL" id="JAAMPI010000324">
    <property type="protein sequence ID" value="KAF4632711.1"/>
    <property type="molecule type" value="Genomic_DNA"/>
</dbReference>
<dbReference type="Pfam" id="PF08297">
    <property type="entry name" value="U3_snoRNA_assoc"/>
    <property type="match status" value="1"/>
</dbReference>
<feature type="compositionally biased region" description="Basic and acidic residues" evidence="1">
    <location>
        <begin position="102"/>
        <end position="111"/>
    </location>
</feature>
<comment type="caution">
    <text evidence="2">The sequence shown here is derived from an EMBL/GenBank/DDBJ whole genome shotgun (WGS) entry which is preliminary data.</text>
</comment>
<dbReference type="InterPro" id="IPR013268">
    <property type="entry name" value="UTP16"/>
</dbReference>
<evidence type="ECO:0000313" key="2">
    <source>
        <dbReference type="EMBL" id="KAF4632711.1"/>
    </source>
</evidence>
<protein>
    <submittedName>
        <fullName evidence="2">Uncharacterized protein</fullName>
    </submittedName>
</protein>
<feature type="compositionally biased region" description="Basic and acidic residues" evidence="1">
    <location>
        <begin position="223"/>
        <end position="236"/>
    </location>
</feature>
<feature type="region of interest" description="Disordered" evidence="1">
    <location>
        <begin position="1"/>
        <end position="111"/>
    </location>
</feature>
<feature type="compositionally biased region" description="Polar residues" evidence="1">
    <location>
        <begin position="213"/>
        <end position="222"/>
    </location>
</feature>
<dbReference type="GO" id="GO:0030515">
    <property type="term" value="F:snoRNA binding"/>
    <property type="evidence" value="ECO:0007669"/>
    <property type="project" value="InterPro"/>
</dbReference>
<dbReference type="GO" id="GO:0006364">
    <property type="term" value="P:rRNA processing"/>
    <property type="evidence" value="ECO:0007669"/>
    <property type="project" value="InterPro"/>
</dbReference>
<feature type="compositionally biased region" description="Acidic residues" evidence="1">
    <location>
        <begin position="174"/>
        <end position="186"/>
    </location>
</feature>
<name>A0A8H4W408_9HELO</name>
<evidence type="ECO:0000256" key="1">
    <source>
        <dbReference type="SAM" id="MobiDB-lite"/>
    </source>
</evidence>
<feature type="compositionally biased region" description="Polar residues" evidence="1">
    <location>
        <begin position="22"/>
        <end position="39"/>
    </location>
</feature>
<dbReference type="AlphaFoldDB" id="A0A8H4W408"/>
<feature type="compositionally biased region" description="Acidic residues" evidence="1">
    <location>
        <begin position="151"/>
        <end position="167"/>
    </location>
</feature>
<feature type="region of interest" description="Disordered" evidence="1">
    <location>
        <begin position="269"/>
        <end position="349"/>
    </location>
</feature>
<feature type="region of interest" description="Disordered" evidence="1">
    <location>
        <begin position="127"/>
        <end position="241"/>
    </location>
</feature>
<proteinExistence type="predicted"/>
<sequence length="349" mass="39567">MFSRIITTAKKYLYIPPESQEAPESNLNTATPDQSSMGASQEARKRKQIPVEDDDEEEDTINVYVPTPKRKSREISRDEQIPDSGNDDEPIEVSSKRRRIDKKGATKKENELVIRNTRPVVEIPVMSSSPVVKSRSPRSPPKKVHKPEIVEISDDEEVEEAEVEEVAEEKVEEKEEEEEELEEKTEEEAKLEVEQPIESPMDQPSDPEPGQENRLNNQNETTKMTREGTAKRKGDVLAELPIPRSRAIPDLLPMELLEDDEPAATTTIQNFQQMRPKKTKFADLVEPPPKDRRMGSTTFRVSKKSDSKLAPKASHRARSTKEAWLQGRAGKTVGANRKPFSKGFFVSKK</sequence>
<reference evidence="2 3" key="1">
    <citation type="submission" date="2020-03" db="EMBL/GenBank/DDBJ databases">
        <title>Draft Genome Sequence of Cudoniella acicularis.</title>
        <authorList>
            <person name="Buettner E."/>
            <person name="Kellner H."/>
        </authorList>
    </citation>
    <scope>NUCLEOTIDE SEQUENCE [LARGE SCALE GENOMIC DNA]</scope>
    <source>
        <strain evidence="2 3">DSM 108380</strain>
    </source>
</reference>
<accession>A0A8H4W408</accession>
<organism evidence="2 3">
    <name type="scientific">Cudoniella acicularis</name>
    <dbReference type="NCBI Taxonomy" id="354080"/>
    <lineage>
        <taxon>Eukaryota</taxon>
        <taxon>Fungi</taxon>
        <taxon>Dikarya</taxon>
        <taxon>Ascomycota</taxon>
        <taxon>Pezizomycotina</taxon>
        <taxon>Leotiomycetes</taxon>
        <taxon>Helotiales</taxon>
        <taxon>Tricladiaceae</taxon>
        <taxon>Cudoniella</taxon>
    </lineage>
</organism>
<dbReference type="Proteomes" id="UP000566819">
    <property type="component" value="Unassembled WGS sequence"/>
</dbReference>
<dbReference type="OrthoDB" id="5245631at2759"/>
<feature type="compositionally biased region" description="Acidic residues" evidence="1">
    <location>
        <begin position="51"/>
        <end position="60"/>
    </location>
</feature>
<keyword evidence="3" id="KW-1185">Reference proteome</keyword>
<feature type="compositionally biased region" description="Basic and acidic residues" evidence="1">
    <location>
        <begin position="280"/>
        <end position="294"/>
    </location>
</feature>
<evidence type="ECO:0000313" key="3">
    <source>
        <dbReference type="Proteomes" id="UP000566819"/>
    </source>
</evidence>
<gene>
    <name evidence="2" type="ORF">G7Y89_g5422</name>
</gene>